<sequence length="410" mass="48761">MLNIIKSKLKNTYKKKSLNSENVTIRNKDLVPAVRDWKNSIYVYNKNSLSLIPVASRLVMKLIKGYFNSYNLNIESKLRKEKLRRRLRKLSTNKIFISDGEFKHTNDNVNITLYVYNRQRLNYLLKLRKRYLSLFRKVTFVRKLQLIRNVGLNILNKQQEKSKILTNVLPNYSSKVYSVQNLYYRNFIKKSLKRLKYYMYYKQLLYINKAKFENSYLQGLINLVRKIYKKNVEFNIINLKYFYYNSDIFTQPLVLKLRKKRKLLRYLKALVRKAKIKDIKLNERSKYFFELENLFKLNNLDTTNNLLNKLIEQNKTSSKDLKKVVLNDIKFKRVSGVRLEAAGRLTRRYTASRSQHKVRYSGNLINAYSSIKGYPSAVIRGNYKPNIQYTKLNSKSRIGSFGVKGWVSGV</sequence>
<name>A0A411NII8_ASPPA</name>
<evidence type="ECO:0000256" key="3">
    <source>
        <dbReference type="ARBA" id="ARBA00022980"/>
    </source>
</evidence>
<evidence type="ECO:0000313" key="7">
    <source>
        <dbReference type="EMBL" id="QBF44525.1"/>
    </source>
</evidence>
<dbReference type="RefSeq" id="YP_009574429.1">
    <property type="nucleotide sequence ID" value="NC_041445.1"/>
</dbReference>
<evidence type="ECO:0000256" key="6">
    <source>
        <dbReference type="ARBA" id="ARBA00035157"/>
    </source>
</evidence>
<comment type="similarity">
    <text evidence="2">Belongs to the universal ribosomal protein uS3 family.</text>
</comment>
<evidence type="ECO:0000256" key="4">
    <source>
        <dbReference type="ARBA" id="ARBA00023128"/>
    </source>
</evidence>
<dbReference type="GO" id="GO:0003735">
    <property type="term" value="F:structural constituent of ribosome"/>
    <property type="evidence" value="ECO:0007669"/>
    <property type="project" value="InterPro"/>
</dbReference>
<dbReference type="InterPro" id="IPR007980">
    <property type="entry name" value="Ribosomal_uS3m_fun"/>
</dbReference>
<dbReference type="Pfam" id="PF05316">
    <property type="entry name" value="VAR1"/>
    <property type="match status" value="1"/>
</dbReference>
<accession>A0A411NII8</accession>
<evidence type="ECO:0000256" key="1">
    <source>
        <dbReference type="ARBA" id="ARBA00004173"/>
    </source>
</evidence>
<comment type="subcellular location">
    <subcellularLocation>
        <location evidence="1">Mitochondrion</location>
    </subcellularLocation>
</comment>
<dbReference type="GO" id="GO:0005840">
    <property type="term" value="C:ribosome"/>
    <property type="evidence" value="ECO:0007669"/>
    <property type="project" value="UniProtKB-KW"/>
</dbReference>
<proteinExistence type="inferred from homology"/>
<dbReference type="GO" id="GO:0005739">
    <property type="term" value="C:mitochondrion"/>
    <property type="evidence" value="ECO:0007669"/>
    <property type="project" value="UniProtKB-SubCell"/>
</dbReference>
<dbReference type="GO" id="GO:1990904">
    <property type="term" value="C:ribonucleoprotein complex"/>
    <property type="evidence" value="ECO:0007669"/>
    <property type="project" value="UniProtKB-KW"/>
</dbReference>
<dbReference type="EMBL" id="MK124769">
    <property type="protein sequence ID" value="QBF44525.1"/>
    <property type="molecule type" value="Genomic_DNA"/>
</dbReference>
<dbReference type="AlphaFoldDB" id="A0A411NII8"/>
<protein>
    <recommendedName>
        <fullName evidence="6">Small ribosomal subunit protein uS3m</fullName>
    </recommendedName>
</protein>
<keyword evidence="4 7" id="KW-0496">Mitochondrion</keyword>
<keyword evidence="3 7" id="KW-0689">Ribosomal protein</keyword>
<evidence type="ECO:0000256" key="5">
    <source>
        <dbReference type="ARBA" id="ARBA00023274"/>
    </source>
</evidence>
<evidence type="ECO:0000256" key="2">
    <source>
        <dbReference type="ARBA" id="ARBA00010761"/>
    </source>
</evidence>
<dbReference type="GeneID" id="39697804"/>
<keyword evidence="5" id="KW-0687">Ribonucleoprotein</keyword>
<geneLocation type="mitochondrion" evidence="7"/>
<organism evidence="7">
    <name type="scientific">Aspergillus parasiticus</name>
    <dbReference type="NCBI Taxonomy" id="5067"/>
    <lineage>
        <taxon>Eukaryota</taxon>
        <taxon>Fungi</taxon>
        <taxon>Dikarya</taxon>
        <taxon>Ascomycota</taxon>
        <taxon>Pezizomycotina</taxon>
        <taxon>Eurotiomycetes</taxon>
        <taxon>Eurotiomycetidae</taxon>
        <taxon>Eurotiales</taxon>
        <taxon>Aspergillaceae</taxon>
        <taxon>Aspergillus</taxon>
        <taxon>Aspergillus subgen. Circumdati</taxon>
    </lineage>
</organism>
<gene>
    <name evidence="7" type="primary">rps5</name>
</gene>
<dbReference type="GO" id="GO:0006412">
    <property type="term" value="P:translation"/>
    <property type="evidence" value="ECO:0007669"/>
    <property type="project" value="InterPro"/>
</dbReference>
<reference evidence="7" key="1">
    <citation type="submission" date="2018-11" db="EMBL/GenBank/DDBJ databases">
        <title>Complete mitochondrial genome sequence of Aspergillus parasiticus.</title>
        <authorList>
            <person name="Park J."/>
            <person name="Kwon W."/>
            <person name="Mageswari A."/>
            <person name="Heo I.-B."/>
            <person name="Han K."/>
            <person name="Hong S.-B."/>
        </authorList>
    </citation>
    <scope>NUCLEOTIDE SEQUENCE</scope>
</reference>